<dbReference type="InterPro" id="IPR045361">
    <property type="entry name" value="CIS_tube_prot_N"/>
</dbReference>
<sequence length="336" mass="33812">MANPEKIERATFKIQGKSNSGFSVDFNPESLQYTVSNSIKNKGRGNKNKQYTSESTGKLTIDLVFDTTDSGEDVRVKTAKVAKFMEPVGKKTPPVVIFEWGLYTFKGMVESIKETIDYFASNGVPLRASINLSMLAQDTSFEAGDAGTTGSAGLPGSAIPASPGNTSGATDVATRAGAPGAAKEIASSNGIENMRFPGEVSLEIGGSVSLKAPAAFATGGVGISAGIGLDIGLDVGAGLDISGGLDIAGELSAAAGIAGGTADIFSGLRTNTSSTVSATLDLDNFLDAEITGAFGTEDIASFGLGGGAGLQGSASLKAEVGAAGELKASIEFDGPA</sequence>
<evidence type="ECO:0000256" key="1">
    <source>
        <dbReference type="SAM" id="MobiDB-lite"/>
    </source>
</evidence>
<feature type="domain" description="Contractile injection system tube protein N-terminal" evidence="2">
    <location>
        <begin position="15"/>
        <end position="138"/>
    </location>
</feature>
<accession>A0A3B0XG62</accession>
<dbReference type="AlphaFoldDB" id="A0A3B0XG62"/>
<evidence type="ECO:0000313" key="3">
    <source>
        <dbReference type="EMBL" id="VAW63263.1"/>
    </source>
</evidence>
<name>A0A3B0XG62_9ZZZZ</name>
<protein>
    <recommendedName>
        <fullName evidence="2">Contractile injection system tube protein N-terminal domain-containing protein</fullName>
    </recommendedName>
</protein>
<dbReference type="Pfam" id="PF19266">
    <property type="entry name" value="CIS_tube"/>
    <property type="match status" value="1"/>
</dbReference>
<feature type="region of interest" description="Disordered" evidence="1">
    <location>
        <begin position="146"/>
        <end position="174"/>
    </location>
</feature>
<evidence type="ECO:0000259" key="2">
    <source>
        <dbReference type="Pfam" id="PF19266"/>
    </source>
</evidence>
<dbReference type="EMBL" id="UOFI01000040">
    <property type="protein sequence ID" value="VAW63263.1"/>
    <property type="molecule type" value="Genomic_DNA"/>
</dbReference>
<proteinExistence type="predicted"/>
<organism evidence="3">
    <name type="scientific">hydrothermal vent metagenome</name>
    <dbReference type="NCBI Taxonomy" id="652676"/>
    <lineage>
        <taxon>unclassified sequences</taxon>
        <taxon>metagenomes</taxon>
        <taxon>ecological metagenomes</taxon>
    </lineage>
</organism>
<reference evidence="3" key="1">
    <citation type="submission" date="2018-06" db="EMBL/GenBank/DDBJ databases">
        <authorList>
            <person name="Zhirakovskaya E."/>
        </authorList>
    </citation>
    <scope>NUCLEOTIDE SEQUENCE</scope>
</reference>
<gene>
    <name evidence="3" type="ORF">MNBD_GAMMA09-511</name>
</gene>